<dbReference type="GeneID" id="57400142"/>
<dbReference type="NCBIfam" id="TIGR00254">
    <property type="entry name" value="GGDEF"/>
    <property type="match status" value="1"/>
</dbReference>
<dbReference type="InterPro" id="IPR043128">
    <property type="entry name" value="Rev_trsase/Diguanyl_cyclase"/>
</dbReference>
<evidence type="ECO:0000256" key="4">
    <source>
        <dbReference type="ARBA" id="ARBA00034247"/>
    </source>
</evidence>
<organism evidence="6 7">
    <name type="scientific">Metapseudomonas otitidis</name>
    <dbReference type="NCBI Taxonomy" id="319939"/>
    <lineage>
        <taxon>Bacteria</taxon>
        <taxon>Pseudomonadati</taxon>
        <taxon>Pseudomonadota</taxon>
        <taxon>Gammaproteobacteria</taxon>
        <taxon>Pseudomonadales</taxon>
        <taxon>Pseudomonadaceae</taxon>
        <taxon>Metapseudomonas</taxon>
    </lineage>
</organism>
<evidence type="ECO:0000256" key="1">
    <source>
        <dbReference type="ARBA" id="ARBA00001946"/>
    </source>
</evidence>
<dbReference type="RefSeq" id="WP_172434723.1">
    <property type="nucleotide sequence ID" value="NZ_AP022642.1"/>
</dbReference>
<evidence type="ECO:0000256" key="3">
    <source>
        <dbReference type="ARBA" id="ARBA00012528"/>
    </source>
</evidence>
<dbReference type="SMART" id="SM00065">
    <property type="entry name" value="GAF"/>
    <property type="match status" value="1"/>
</dbReference>
<dbReference type="InterPro" id="IPR003018">
    <property type="entry name" value="GAF"/>
</dbReference>
<sequence length="341" mass="38131">MLAAPYAPDESLRLDALHHLEILDTPADHYLDTLTRLARELFNADAASITLIDQERQWFKARAGHLNCETPRSTSFCGHTILLSEAFQVPDTTCDERFADNPMVIGPPYLRFYAGYPIHAANGQAVGALCITDIKPRHLDETEIRRLKELAVLAEGYIQLRSLSEHTHTLREAIGREQRKAMLDPLTQLWNRRGLEHFYPLLHHRAAARGQSLGVIYGDLDHFKHVNDRHGHAMGDVVLWESARRLKSQLRPDDVLARIGGEEFVVLVCVLDGEELAQVAERLRQAVSATPMAHKATYLTQTASFGATLAGTGESHAAALERADTALYLAKRNGRDRVERA</sequence>
<dbReference type="SUPFAM" id="SSF55073">
    <property type="entry name" value="Nucleotide cyclase"/>
    <property type="match status" value="1"/>
</dbReference>
<evidence type="ECO:0000313" key="6">
    <source>
        <dbReference type="EMBL" id="BCA30936.1"/>
    </source>
</evidence>
<name>A0A679GI30_9GAMM</name>
<dbReference type="PANTHER" id="PTHR45138:SF9">
    <property type="entry name" value="DIGUANYLATE CYCLASE DGCM-RELATED"/>
    <property type="match status" value="1"/>
</dbReference>
<dbReference type="GO" id="GO:1902201">
    <property type="term" value="P:negative regulation of bacterial-type flagellum-dependent cell motility"/>
    <property type="evidence" value="ECO:0007669"/>
    <property type="project" value="TreeGrafter"/>
</dbReference>
<reference evidence="6 7" key="1">
    <citation type="journal article" date="2020" name="Microbiol. Resour. Announc.">
        <title>Complete genome sequence of Pseudomonas otitidis strain MrB4, isolated from Lake Biwa in Japan.</title>
        <authorList>
            <person name="Miyazaki K."/>
            <person name="Hase E."/>
            <person name="Maruya T."/>
        </authorList>
    </citation>
    <scope>NUCLEOTIDE SEQUENCE [LARGE SCALE GENOMIC DNA]</scope>
    <source>
        <strain evidence="6 7">MrB4</strain>
    </source>
</reference>
<gene>
    <name evidence="6" type="ORF">PtoMrB4_49130</name>
</gene>
<dbReference type="PANTHER" id="PTHR45138">
    <property type="entry name" value="REGULATORY COMPONENTS OF SENSORY TRANSDUCTION SYSTEM"/>
    <property type="match status" value="1"/>
</dbReference>
<feature type="domain" description="GGDEF" evidence="5">
    <location>
        <begin position="211"/>
        <end position="341"/>
    </location>
</feature>
<evidence type="ECO:0000313" key="7">
    <source>
        <dbReference type="Proteomes" id="UP000501237"/>
    </source>
</evidence>
<dbReference type="SUPFAM" id="SSF55781">
    <property type="entry name" value="GAF domain-like"/>
    <property type="match status" value="1"/>
</dbReference>
<dbReference type="PROSITE" id="PS50887">
    <property type="entry name" value="GGDEF"/>
    <property type="match status" value="1"/>
</dbReference>
<evidence type="ECO:0000259" key="5">
    <source>
        <dbReference type="PROSITE" id="PS50887"/>
    </source>
</evidence>
<comment type="cofactor">
    <cofactor evidence="1">
        <name>Mg(2+)</name>
        <dbReference type="ChEBI" id="CHEBI:18420"/>
    </cofactor>
</comment>
<protein>
    <recommendedName>
        <fullName evidence="3">diguanylate cyclase</fullName>
        <ecNumber evidence="3">2.7.7.65</ecNumber>
    </recommendedName>
</protein>
<dbReference type="GO" id="GO:0005886">
    <property type="term" value="C:plasma membrane"/>
    <property type="evidence" value="ECO:0007669"/>
    <property type="project" value="UniProtKB-SubCell"/>
</dbReference>
<dbReference type="KEGG" id="poj:PtoMrB4_49130"/>
<dbReference type="Proteomes" id="UP000501237">
    <property type="component" value="Chromosome"/>
</dbReference>
<comment type="subcellular location">
    <subcellularLocation>
        <location evidence="2">Cell inner membrane</location>
    </subcellularLocation>
</comment>
<comment type="catalytic activity">
    <reaction evidence="4">
        <text>2 GTP = 3',3'-c-di-GMP + 2 diphosphate</text>
        <dbReference type="Rhea" id="RHEA:24898"/>
        <dbReference type="ChEBI" id="CHEBI:33019"/>
        <dbReference type="ChEBI" id="CHEBI:37565"/>
        <dbReference type="ChEBI" id="CHEBI:58805"/>
        <dbReference type="EC" id="2.7.7.65"/>
    </reaction>
</comment>
<dbReference type="Pfam" id="PF00990">
    <property type="entry name" value="GGDEF"/>
    <property type="match status" value="1"/>
</dbReference>
<dbReference type="CDD" id="cd01949">
    <property type="entry name" value="GGDEF"/>
    <property type="match status" value="1"/>
</dbReference>
<dbReference type="InterPro" id="IPR029787">
    <property type="entry name" value="Nucleotide_cyclase"/>
</dbReference>
<dbReference type="GO" id="GO:0043709">
    <property type="term" value="P:cell adhesion involved in single-species biofilm formation"/>
    <property type="evidence" value="ECO:0007669"/>
    <property type="project" value="TreeGrafter"/>
</dbReference>
<dbReference type="InterPro" id="IPR050469">
    <property type="entry name" value="Diguanylate_Cyclase"/>
</dbReference>
<dbReference type="InterPro" id="IPR029016">
    <property type="entry name" value="GAF-like_dom_sf"/>
</dbReference>
<dbReference type="EMBL" id="AP022642">
    <property type="protein sequence ID" value="BCA30936.1"/>
    <property type="molecule type" value="Genomic_DNA"/>
</dbReference>
<proteinExistence type="predicted"/>
<dbReference type="Gene3D" id="3.30.70.270">
    <property type="match status" value="1"/>
</dbReference>
<evidence type="ECO:0000256" key="2">
    <source>
        <dbReference type="ARBA" id="ARBA00004533"/>
    </source>
</evidence>
<dbReference type="Gene3D" id="3.30.450.40">
    <property type="match status" value="1"/>
</dbReference>
<dbReference type="SMART" id="SM00267">
    <property type="entry name" value="GGDEF"/>
    <property type="match status" value="1"/>
</dbReference>
<accession>A0A679GI30</accession>
<dbReference type="FunFam" id="3.30.70.270:FF:000001">
    <property type="entry name" value="Diguanylate cyclase domain protein"/>
    <property type="match status" value="1"/>
</dbReference>
<dbReference type="GO" id="GO:0052621">
    <property type="term" value="F:diguanylate cyclase activity"/>
    <property type="evidence" value="ECO:0007669"/>
    <property type="project" value="UniProtKB-EC"/>
</dbReference>
<dbReference type="EC" id="2.7.7.65" evidence="3"/>
<dbReference type="InterPro" id="IPR000160">
    <property type="entry name" value="GGDEF_dom"/>
</dbReference>
<dbReference type="Pfam" id="PF01590">
    <property type="entry name" value="GAF"/>
    <property type="match status" value="1"/>
</dbReference>
<dbReference type="AlphaFoldDB" id="A0A679GI30"/>